<feature type="region of interest" description="Disordered" evidence="1">
    <location>
        <begin position="247"/>
        <end position="266"/>
    </location>
</feature>
<evidence type="ECO:0000256" key="1">
    <source>
        <dbReference type="SAM" id="MobiDB-lite"/>
    </source>
</evidence>
<dbReference type="AlphaFoldDB" id="A0A2I0UGZ6"/>
<keyword evidence="4" id="KW-1185">Reference proteome</keyword>
<organism evidence="3 4">
    <name type="scientific">Limosa lapponica baueri</name>
    <dbReference type="NCBI Taxonomy" id="1758121"/>
    <lineage>
        <taxon>Eukaryota</taxon>
        <taxon>Metazoa</taxon>
        <taxon>Chordata</taxon>
        <taxon>Craniata</taxon>
        <taxon>Vertebrata</taxon>
        <taxon>Euteleostomi</taxon>
        <taxon>Archelosauria</taxon>
        <taxon>Archosauria</taxon>
        <taxon>Dinosauria</taxon>
        <taxon>Saurischia</taxon>
        <taxon>Theropoda</taxon>
        <taxon>Coelurosauria</taxon>
        <taxon>Aves</taxon>
        <taxon>Neognathae</taxon>
        <taxon>Neoaves</taxon>
        <taxon>Charadriiformes</taxon>
        <taxon>Scolopacidae</taxon>
        <taxon>Limosa</taxon>
    </lineage>
</organism>
<feature type="region of interest" description="Disordered" evidence="1">
    <location>
        <begin position="36"/>
        <end position="67"/>
    </location>
</feature>
<keyword evidence="3" id="KW-0808">Transferase</keyword>
<evidence type="ECO:0000313" key="4">
    <source>
        <dbReference type="Proteomes" id="UP000233556"/>
    </source>
</evidence>
<dbReference type="PROSITE" id="PS50878">
    <property type="entry name" value="RT_POL"/>
    <property type="match status" value="1"/>
</dbReference>
<dbReference type="Pfam" id="PF00078">
    <property type="entry name" value="RVT_1"/>
    <property type="match status" value="1"/>
</dbReference>
<reference evidence="4" key="1">
    <citation type="submission" date="2017-11" db="EMBL/GenBank/DDBJ databases">
        <authorList>
            <person name="Lima N.C."/>
            <person name="Parody-Merino A.M."/>
            <person name="Battley P.F."/>
            <person name="Fidler A.E."/>
            <person name="Prosdocimi F."/>
        </authorList>
    </citation>
    <scope>NUCLEOTIDE SEQUENCE [LARGE SCALE GENOMIC DNA]</scope>
</reference>
<name>A0A2I0UGZ6_LIMLA</name>
<dbReference type="Proteomes" id="UP000233556">
    <property type="component" value="Unassembled WGS sequence"/>
</dbReference>
<feature type="compositionally biased region" description="Basic and acidic residues" evidence="1">
    <location>
        <begin position="36"/>
        <end position="55"/>
    </location>
</feature>
<evidence type="ECO:0000259" key="2">
    <source>
        <dbReference type="PROSITE" id="PS50878"/>
    </source>
</evidence>
<dbReference type="GO" id="GO:0003964">
    <property type="term" value="F:RNA-directed DNA polymerase activity"/>
    <property type="evidence" value="ECO:0007669"/>
    <property type="project" value="UniProtKB-KW"/>
</dbReference>
<dbReference type="PANTHER" id="PTHR33332">
    <property type="entry name" value="REVERSE TRANSCRIPTASE DOMAIN-CONTAINING PROTEIN"/>
    <property type="match status" value="1"/>
</dbReference>
<dbReference type="InterPro" id="IPR000477">
    <property type="entry name" value="RT_dom"/>
</dbReference>
<keyword evidence="3" id="KW-0548">Nucleotidyltransferase</keyword>
<evidence type="ECO:0000313" key="3">
    <source>
        <dbReference type="EMBL" id="PKU45306.1"/>
    </source>
</evidence>
<sequence length="266" mass="28438">MDSLLPKAEPVSSAVGISVMTYLRKGEKCCTAAVKEGSEKTMRETDTKVSEERGGGDAPGAGAKTPLQPMERTTVTQFVPLQPREDHGRAAIYPAGHGGYCSRAGGCALKETVACGEEPTLEQVTHLVDKGKAVDVVYLDFSKAFDAISDSILLEKLAACALDGCTLHWVKNGLNVRAQRVAVNGVKSSWWPVTSGIPQGSVLGLVLFNTFINDLEEEIECTLTGPFWLASVSRRKLTPVFSVCSTANPSDHSEEEALGPQKDNNV</sequence>
<keyword evidence="3" id="KW-0695">RNA-directed DNA polymerase</keyword>
<accession>A0A2I0UGZ6</accession>
<reference evidence="4" key="2">
    <citation type="submission" date="2017-12" db="EMBL/GenBank/DDBJ databases">
        <title>Genome sequence of the Bar-tailed Godwit (Limosa lapponica baueri).</title>
        <authorList>
            <person name="Lima N.C.B."/>
            <person name="Parody-Merino A.M."/>
            <person name="Battley P.F."/>
            <person name="Fidler A.E."/>
            <person name="Prosdocimi F."/>
        </authorList>
    </citation>
    <scope>NUCLEOTIDE SEQUENCE [LARGE SCALE GENOMIC DNA]</scope>
</reference>
<dbReference type="OrthoDB" id="416454at2759"/>
<protein>
    <submittedName>
        <fullName evidence="3">Rna-directed dna polymerase from mobile element jockey-like</fullName>
    </submittedName>
</protein>
<proteinExistence type="predicted"/>
<feature type="domain" description="Reverse transcriptase" evidence="2">
    <location>
        <begin position="1"/>
        <end position="266"/>
    </location>
</feature>
<gene>
    <name evidence="3" type="ORF">llap_4380</name>
</gene>
<dbReference type="EMBL" id="KZ505767">
    <property type="protein sequence ID" value="PKU45306.1"/>
    <property type="molecule type" value="Genomic_DNA"/>
</dbReference>